<evidence type="ECO:0000313" key="11">
    <source>
        <dbReference type="Proteomes" id="UP001224122"/>
    </source>
</evidence>
<evidence type="ECO:0000259" key="9">
    <source>
        <dbReference type="PROSITE" id="PS52035"/>
    </source>
</evidence>
<dbReference type="RefSeq" id="WP_307404074.1">
    <property type="nucleotide sequence ID" value="NZ_JAUSTW010000001.1"/>
</dbReference>
<evidence type="ECO:0000259" key="8">
    <source>
        <dbReference type="PROSITE" id="PS51782"/>
    </source>
</evidence>
<keyword evidence="11" id="KW-1185">Reference proteome</keyword>
<comment type="cofactor">
    <cofactor evidence="1">
        <name>Zn(2+)</name>
        <dbReference type="ChEBI" id="CHEBI:29105"/>
    </cofactor>
</comment>
<dbReference type="CDD" id="cd06229">
    <property type="entry name" value="M14_Endopeptidase_I"/>
    <property type="match status" value="1"/>
</dbReference>
<dbReference type="GO" id="GO:0016787">
    <property type="term" value="F:hydrolase activity"/>
    <property type="evidence" value="ECO:0007669"/>
    <property type="project" value="UniProtKB-KW"/>
</dbReference>
<evidence type="ECO:0000256" key="5">
    <source>
        <dbReference type="ARBA" id="ARBA00022833"/>
    </source>
</evidence>
<evidence type="ECO:0000256" key="6">
    <source>
        <dbReference type="ARBA" id="ARBA00023049"/>
    </source>
</evidence>
<evidence type="ECO:0000256" key="4">
    <source>
        <dbReference type="ARBA" id="ARBA00022801"/>
    </source>
</evidence>
<name>A0ABT9XP50_9BACI</name>
<sequence>MEVFARSGDSFWYYSSLFMLPLNLIIASNPNANPSNLKISEKVAIPGYQSIPYKIQNGDTIFKIAASINLSTDALLLLNQQLEPNQLTPGEILLLPKRIIHPIMSTSSPWDFKKLSEIISDLKRVYPFITVSSIGNSVLGTPINEIRIGNGSRKIHMNASFHANEWITTMVLMVLINKYLLSLTTGNLMRGLNSLNLYEKVELSIVPMVNPDGVDLVLNGPPISFMEDVLKINDGSNDFLHWKANIRGVDLNKQFPANWGIAGQNKLPLSPAPRDYPGSAPLTEPEAIAMADLANKNSFDCILAFHTQGEEFYWGYEGHEPPESAAMALEFEQISGYQAIRYVKSHAGYKDWYIQEFKRPGFTLELGKGINPLPLSQFPKILKRVEGIFIAALSI</sequence>
<accession>A0ABT9XP50</accession>
<evidence type="ECO:0000256" key="1">
    <source>
        <dbReference type="ARBA" id="ARBA00001947"/>
    </source>
</evidence>
<proteinExistence type="inferred from homology"/>
<keyword evidence="6" id="KW-0482">Metalloprotease</keyword>
<feature type="active site" description="Proton donor/acceptor" evidence="7">
    <location>
        <position position="365"/>
    </location>
</feature>
<dbReference type="SUPFAM" id="SSF53187">
    <property type="entry name" value="Zn-dependent exopeptidases"/>
    <property type="match status" value="1"/>
</dbReference>
<dbReference type="InterPro" id="IPR034274">
    <property type="entry name" value="ENP1_M14_CPD"/>
</dbReference>
<dbReference type="EMBL" id="JAUSTW010000001">
    <property type="protein sequence ID" value="MDQ0197304.1"/>
    <property type="molecule type" value="Genomic_DNA"/>
</dbReference>
<dbReference type="EC" id="3.4.19.11" evidence="10"/>
<reference evidence="10 11" key="1">
    <citation type="submission" date="2023-07" db="EMBL/GenBank/DDBJ databases">
        <title>Genomic Encyclopedia of Type Strains, Phase IV (KMG-IV): sequencing the most valuable type-strain genomes for metagenomic binning, comparative biology and taxonomic classification.</title>
        <authorList>
            <person name="Goeker M."/>
        </authorList>
    </citation>
    <scope>NUCLEOTIDE SEQUENCE [LARGE SCALE GENOMIC DNA]</scope>
    <source>
        <strain evidence="10 11">DSM 27594</strain>
    </source>
</reference>
<organism evidence="10 11">
    <name type="scientific">Neobacillus ginsengisoli</name>
    <dbReference type="NCBI Taxonomy" id="904295"/>
    <lineage>
        <taxon>Bacteria</taxon>
        <taxon>Bacillati</taxon>
        <taxon>Bacillota</taxon>
        <taxon>Bacilli</taxon>
        <taxon>Bacillales</taxon>
        <taxon>Bacillaceae</taxon>
        <taxon>Neobacillus</taxon>
    </lineage>
</organism>
<dbReference type="PROSITE" id="PS51782">
    <property type="entry name" value="LYSM"/>
    <property type="match status" value="1"/>
</dbReference>
<protein>
    <submittedName>
        <fullName evidence="10">G-D-glutamyl-meso-diaminopimelate peptidase</fullName>
        <ecNumber evidence="10">3.4.19.11</ecNumber>
    </submittedName>
</protein>
<evidence type="ECO:0000256" key="7">
    <source>
        <dbReference type="PROSITE-ProRule" id="PRU01379"/>
    </source>
</evidence>
<evidence type="ECO:0000313" key="10">
    <source>
        <dbReference type="EMBL" id="MDQ0197304.1"/>
    </source>
</evidence>
<dbReference type="CDD" id="cd00118">
    <property type="entry name" value="LysM"/>
    <property type="match status" value="1"/>
</dbReference>
<keyword evidence="5" id="KW-0862">Zinc</keyword>
<comment type="similarity">
    <text evidence="2 7">Belongs to the peptidase M14 family.</text>
</comment>
<dbReference type="SMART" id="SM00257">
    <property type="entry name" value="LysM"/>
    <property type="match status" value="2"/>
</dbReference>
<dbReference type="InterPro" id="IPR018392">
    <property type="entry name" value="LysM"/>
</dbReference>
<dbReference type="Gene3D" id="3.10.350.10">
    <property type="entry name" value="LysM domain"/>
    <property type="match status" value="1"/>
</dbReference>
<dbReference type="SUPFAM" id="SSF54106">
    <property type="entry name" value="LysM domain"/>
    <property type="match status" value="1"/>
</dbReference>
<evidence type="ECO:0000256" key="2">
    <source>
        <dbReference type="ARBA" id="ARBA00005988"/>
    </source>
</evidence>
<comment type="caution">
    <text evidence="10">The sequence shown here is derived from an EMBL/GenBank/DDBJ whole genome shotgun (WGS) entry which is preliminary data.</text>
</comment>
<dbReference type="SMART" id="SM00631">
    <property type="entry name" value="Zn_pept"/>
    <property type="match status" value="1"/>
</dbReference>
<dbReference type="Pfam" id="PF00246">
    <property type="entry name" value="Peptidase_M14"/>
    <property type="match status" value="1"/>
</dbReference>
<dbReference type="PANTHER" id="PTHR11705:SF143">
    <property type="entry name" value="SLL0236 PROTEIN"/>
    <property type="match status" value="1"/>
</dbReference>
<evidence type="ECO:0000256" key="3">
    <source>
        <dbReference type="ARBA" id="ARBA00022670"/>
    </source>
</evidence>
<dbReference type="Gene3D" id="3.40.630.10">
    <property type="entry name" value="Zn peptidases"/>
    <property type="match status" value="1"/>
</dbReference>
<dbReference type="Pfam" id="PF01476">
    <property type="entry name" value="LysM"/>
    <property type="match status" value="1"/>
</dbReference>
<gene>
    <name evidence="10" type="ORF">J2S10_000409</name>
</gene>
<dbReference type="PROSITE" id="PS52035">
    <property type="entry name" value="PEPTIDASE_M14"/>
    <property type="match status" value="1"/>
</dbReference>
<dbReference type="InterPro" id="IPR036779">
    <property type="entry name" value="LysM_dom_sf"/>
</dbReference>
<dbReference type="Proteomes" id="UP001224122">
    <property type="component" value="Unassembled WGS sequence"/>
</dbReference>
<keyword evidence="4 10" id="KW-0378">Hydrolase</keyword>
<dbReference type="PANTHER" id="PTHR11705">
    <property type="entry name" value="PROTEASE FAMILY M14 CARBOXYPEPTIDASE A,B"/>
    <property type="match status" value="1"/>
</dbReference>
<keyword evidence="3" id="KW-0645">Protease</keyword>
<feature type="domain" description="Peptidase M14" evidence="9">
    <location>
        <begin position="108"/>
        <end position="393"/>
    </location>
</feature>
<feature type="domain" description="LysM" evidence="8">
    <location>
        <begin position="51"/>
        <end position="95"/>
    </location>
</feature>
<dbReference type="InterPro" id="IPR000834">
    <property type="entry name" value="Peptidase_M14"/>
</dbReference>